<dbReference type="OrthoDB" id="33248at10239"/>
<dbReference type="Proteomes" id="UP000201594">
    <property type="component" value="Segment"/>
</dbReference>
<dbReference type="EMBL" id="KX397367">
    <property type="protein sequence ID" value="ANZ48948.1"/>
    <property type="molecule type" value="Genomic_DNA"/>
</dbReference>
<name>A0A1B2ICE7_9CAUD</name>
<sequence length="123" mass="13865">MYYHEIRRLTAALSAATTAKDNSLADVKSALEAIENPPLVILQERKVGRSTQAHLRVAIGNDCFHLRCVISELAFAVMRSSVSIDGTRKEWCWNNKPADFKFDATEDERQTMHEFITAIINAL</sequence>
<dbReference type="RefSeq" id="YP_009278411.1">
    <property type="nucleotide sequence ID" value="NC_031007.1"/>
</dbReference>
<reference evidence="1 2" key="1">
    <citation type="submission" date="2016-06" db="EMBL/GenBank/DDBJ databases">
        <authorList>
            <person name="Kjaerup R.B."/>
            <person name="Dalgaard T.S."/>
            <person name="Juul-Madsen H.R."/>
        </authorList>
    </citation>
    <scope>NUCLEOTIDE SEQUENCE [LARGE SCALE GENOMIC DNA]</scope>
</reference>
<protein>
    <submittedName>
        <fullName evidence="1">Uncharacterized protein</fullName>
    </submittedName>
</protein>
<gene>
    <name evidence="1" type="ORF">EARLPHILLIPIV_99</name>
</gene>
<dbReference type="KEGG" id="vg:29061702"/>
<dbReference type="GeneID" id="29061702"/>
<proteinExistence type="predicted"/>
<evidence type="ECO:0000313" key="2">
    <source>
        <dbReference type="Proteomes" id="UP000201594"/>
    </source>
</evidence>
<organism evidence="1 2">
    <name type="scientific">Erwinia phage vB_EamM_EarlPhillipIV</name>
    <dbReference type="NCBI Taxonomy" id="1883372"/>
    <lineage>
        <taxon>Viruses</taxon>
        <taxon>Duplodnaviria</taxon>
        <taxon>Heunggongvirae</taxon>
        <taxon>Uroviricota</taxon>
        <taxon>Caudoviricetes</taxon>
        <taxon>Chimalliviridae</taxon>
        <taxon>Derbicusvirus</taxon>
        <taxon>Derbicusvirus derbicus</taxon>
    </lineage>
</organism>
<evidence type="ECO:0000313" key="1">
    <source>
        <dbReference type="EMBL" id="ANZ48948.1"/>
    </source>
</evidence>
<accession>A0A1B2ICE7</accession>